<dbReference type="Proteomes" id="UP000076023">
    <property type="component" value="Unassembled WGS sequence"/>
</dbReference>
<dbReference type="EMBL" id="BDCO01000002">
    <property type="protein sequence ID" value="GAT32559.1"/>
    <property type="molecule type" value="Genomic_DNA"/>
</dbReference>
<dbReference type="AlphaFoldDB" id="A0A146G415"/>
<feature type="domain" description="Ice-binding protein C-terminal" evidence="2">
    <location>
        <begin position="788"/>
        <end position="811"/>
    </location>
</feature>
<proteinExistence type="predicted"/>
<keyword evidence="4" id="KW-1185">Reference proteome</keyword>
<sequence>MKITPFSFPRLIVRCGVPLVCLSLLTAARAQWIGTTTKLDYNDTANWKDGIINDVFQGPYNWPSSPGVSNSNQFSFSSGSTTVSTGSINAQGLVVGQSITGTGIPAGATITAINSANSITISVPTTGPSSGNYTVAAINNAWEVNLGATRTITGGFTYQNTDPANVTFTPLATGSTWTFTSAAPVITVDMGLPGVNRTLQMGAASRPLNWVFQNGVATFAINPTLSNVGQSSNVDTMVLYTNITGASGMEKTGGGRLELYRTATVNGDVNISGGVMRLRSFSDTVFGKIDGASAINIKNQGATLDLIISHATGNVLAASTDINLQAGGVGIAGNTNQQIGDVHLVNGRGMVGNYSASDKTLTLSSLSRENYSTLSLVGNNQNGRGVGTGTLIKISGDDSNILADLFGGGGAAGSTTMSILPWASAVSVNANEFSTTDNSAWSGVELVTYTTAGGFRALSASEYYAANGTNLLSGAGVNDNVKLSYAATVGSNLTINALALGATNLTQTISSGTTLTIASGAIVTGGNSGTISGGMLSAGNRALIISGRSSLTISSSITNSITDPTKAGLILANVGAGVYLTGTNTYGGATVVQGVATFNSGSALPSATELRVDTSGRAIVGNGITATVRTLSGNGALEFIFANNSNRLNVGTVMVSAGNTLTVGDGGTISPGDSAGDAQAGKLVLGNNVNNLTFQAGSVFLVDIASASLFDSLQNTNTSGTNTLRIDGGTIRLTYLDGYTPEEGTSWLLTQGFGASAGNVANMSVTDTAGYTYSLSLQNNNLLLTVTSVPEPGSLLLVLAGLGWLVARRRRA</sequence>
<name>A0A146G415_TERSA</name>
<feature type="signal peptide" evidence="1">
    <location>
        <begin position="1"/>
        <end position="30"/>
    </location>
</feature>
<accession>A0A146G415</accession>
<evidence type="ECO:0000313" key="3">
    <source>
        <dbReference type="EMBL" id="GAT32559.1"/>
    </source>
</evidence>
<evidence type="ECO:0000256" key="1">
    <source>
        <dbReference type="SAM" id="SignalP"/>
    </source>
</evidence>
<reference evidence="4" key="1">
    <citation type="journal article" date="2017" name="Genome Announc.">
        <title>Draft Genome Sequence of Terrimicrobium sacchariphilum NM-5T, a Facultative Anaerobic Soil Bacterium of the Class Spartobacteria.</title>
        <authorList>
            <person name="Qiu Y.L."/>
            <person name="Tourlousse D.M."/>
            <person name="Matsuura N."/>
            <person name="Ohashi A."/>
            <person name="Sekiguchi Y."/>
        </authorList>
    </citation>
    <scope>NUCLEOTIDE SEQUENCE [LARGE SCALE GENOMIC DNA]</scope>
    <source>
        <strain evidence="4">NM-5</strain>
    </source>
</reference>
<dbReference type="Pfam" id="PF07589">
    <property type="entry name" value="PEP-CTERM"/>
    <property type="match status" value="1"/>
</dbReference>
<evidence type="ECO:0000259" key="2">
    <source>
        <dbReference type="Pfam" id="PF07589"/>
    </source>
</evidence>
<protein>
    <submittedName>
        <fullName evidence="3">PEP-CTERM protein-sorting domain-containing protein</fullName>
    </submittedName>
</protein>
<gene>
    <name evidence="3" type="ORF">TSACC_2958</name>
</gene>
<evidence type="ECO:0000313" key="4">
    <source>
        <dbReference type="Proteomes" id="UP000076023"/>
    </source>
</evidence>
<feature type="chain" id="PRO_5007524367" evidence="1">
    <location>
        <begin position="31"/>
        <end position="812"/>
    </location>
</feature>
<comment type="caution">
    <text evidence="3">The sequence shown here is derived from an EMBL/GenBank/DDBJ whole genome shotgun (WGS) entry which is preliminary data.</text>
</comment>
<dbReference type="OrthoDB" id="9835194at2"/>
<dbReference type="RefSeq" id="WP_075078389.1">
    <property type="nucleotide sequence ID" value="NZ_BDCO01000002.1"/>
</dbReference>
<dbReference type="InterPro" id="IPR013424">
    <property type="entry name" value="Ice-binding_C"/>
</dbReference>
<dbReference type="InParanoid" id="A0A146G415"/>
<keyword evidence="1" id="KW-0732">Signal</keyword>
<dbReference type="NCBIfam" id="TIGR02595">
    <property type="entry name" value="PEP_CTERM"/>
    <property type="match status" value="1"/>
</dbReference>
<dbReference type="STRING" id="690879.TSACC_2958"/>
<organism evidence="3 4">
    <name type="scientific">Terrimicrobium sacchariphilum</name>
    <dbReference type="NCBI Taxonomy" id="690879"/>
    <lineage>
        <taxon>Bacteria</taxon>
        <taxon>Pseudomonadati</taxon>
        <taxon>Verrucomicrobiota</taxon>
        <taxon>Terrimicrobiia</taxon>
        <taxon>Terrimicrobiales</taxon>
        <taxon>Terrimicrobiaceae</taxon>
        <taxon>Terrimicrobium</taxon>
    </lineage>
</organism>